<feature type="compositionally biased region" description="Pro residues" evidence="1">
    <location>
        <begin position="73"/>
        <end position="82"/>
    </location>
</feature>
<dbReference type="Proteomes" id="UP000562352">
    <property type="component" value="Unassembled WGS sequence"/>
</dbReference>
<keyword evidence="3" id="KW-1185">Reference proteome</keyword>
<evidence type="ECO:0000313" key="2">
    <source>
        <dbReference type="EMBL" id="MBB5961156.1"/>
    </source>
</evidence>
<proteinExistence type="predicted"/>
<feature type="compositionally biased region" description="Basic and acidic residues" evidence="1">
    <location>
        <begin position="119"/>
        <end position="130"/>
    </location>
</feature>
<evidence type="ECO:0000256" key="1">
    <source>
        <dbReference type="SAM" id="MobiDB-lite"/>
    </source>
</evidence>
<feature type="compositionally biased region" description="Basic and acidic residues" evidence="1">
    <location>
        <begin position="91"/>
        <end position="112"/>
    </location>
</feature>
<reference evidence="2 3" key="1">
    <citation type="submission" date="2020-08" db="EMBL/GenBank/DDBJ databases">
        <title>Genomic Encyclopedia of Type Strains, Phase III (KMG-III): the genomes of soil and plant-associated and newly described type strains.</title>
        <authorList>
            <person name="Whitman W."/>
        </authorList>
    </citation>
    <scope>NUCLEOTIDE SEQUENCE [LARGE SCALE GENOMIC DNA]</scope>
    <source>
        <strain evidence="2 3">CECT 3303</strain>
    </source>
</reference>
<keyword evidence="2" id="KW-0449">Lipoprotein</keyword>
<dbReference type="AlphaFoldDB" id="A0A841D0T4"/>
<dbReference type="RefSeq" id="WP_184937768.1">
    <property type="nucleotide sequence ID" value="NZ_BAAAWZ010000001.1"/>
</dbReference>
<organism evidence="2 3">
    <name type="scientific">Planomonospora venezuelensis</name>
    <dbReference type="NCBI Taxonomy" id="1999"/>
    <lineage>
        <taxon>Bacteria</taxon>
        <taxon>Bacillati</taxon>
        <taxon>Actinomycetota</taxon>
        <taxon>Actinomycetes</taxon>
        <taxon>Streptosporangiales</taxon>
        <taxon>Streptosporangiaceae</taxon>
        <taxon>Planomonospora</taxon>
    </lineage>
</organism>
<gene>
    <name evidence="2" type="ORF">FHS22_000394</name>
</gene>
<dbReference type="EMBL" id="JACHJJ010000001">
    <property type="protein sequence ID" value="MBB5961156.1"/>
    <property type="molecule type" value="Genomic_DNA"/>
</dbReference>
<protein>
    <submittedName>
        <fullName evidence="2">Outer membrane murein-binding lipoprotein Lpp</fullName>
    </submittedName>
</protein>
<accession>A0A841D0T4</accession>
<feature type="region of interest" description="Disordered" evidence="1">
    <location>
        <begin position="61"/>
        <end position="159"/>
    </location>
</feature>
<evidence type="ECO:0000313" key="3">
    <source>
        <dbReference type="Proteomes" id="UP000562352"/>
    </source>
</evidence>
<name>A0A841D0T4_PLAVE</name>
<comment type="caution">
    <text evidence="2">The sequence shown here is derived from an EMBL/GenBank/DDBJ whole genome shotgun (WGS) entry which is preliminary data.</text>
</comment>
<sequence length="159" mass="17022">MGVSRQATFTLACVALLSVLVPGCAGYLSARMEALDQAHLRLSALEERLREANTTQARMTVAAVPIPCETPSRPRPAPPPAEVVPATAGAREQEARAEEREHRRRVREERTELISSVREAIRGTIAREHGTGPGQAGPPSGRPLAETSGGFRSSRIPLG</sequence>